<evidence type="ECO:0000256" key="5">
    <source>
        <dbReference type="SAM" id="Phobius"/>
    </source>
</evidence>
<reference evidence="6" key="1">
    <citation type="submission" date="2022-10" db="EMBL/GenBank/DDBJ databases">
        <title>Description of microaerobic benzene degrading bacteria.</title>
        <authorList>
            <person name="Bedics A."/>
            <person name="Tancsics A."/>
            <person name="Banerjee S."/>
        </authorList>
    </citation>
    <scope>NUCLEOTIDE SEQUENCE</scope>
    <source>
        <strain evidence="6">D2M1</strain>
    </source>
</reference>
<evidence type="ECO:0000313" key="6">
    <source>
        <dbReference type="EMBL" id="MDD2179947.1"/>
    </source>
</evidence>
<sequence length="175" mass="18841">MSFLLLIMGASALAWVVCRLAGGRPGLQWAMRWGMGLGFVFTGVDHFVNAQLRYVPMIPDLLAAQALFWVYLTGVAELAGGLGLLAPQRLLDRLGMPRLHKLAGLGLAVLLVCVVVANVHVAQQGQQVHGLPFGAWYYWVRPLLQPVFVVWALYCSGVWAGFAREAVAASGGGGR</sequence>
<dbReference type="EMBL" id="JAPCKI010000017">
    <property type="protein sequence ID" value="MDD2179947.1"/>
    <property type="molecule type" value="Genomic_DNA"/>
</dbReference>
<dbReference type="Pfam" id="PF13564">
    <property type="entry name" value="DoxX_2"/>
    <property type="match status" value="1"/>
</dbReference>
<proteinExistence type="predicted"/>
<dbReference type="Proteomes" id="UP001148932">
    <property type="component" value="Unassembled WGS sequence"/>
</dbReference>
<keyword evidence="3 5" id="KW-1133">Transmembrane helix</keyword>
<protein>
    <submittedName>
        <fullName evidence="6">DoxX family protein</fullName>
    </submittedName>
</protein>
<keyword evidence="2 5" id="KW-0812">Transmembrane</keyword>
<evidence type="ECO:0000256" key="4">
    <source>
        <dbReference type="ARBA" id="ARBA00023136"/>
    </source>
</evidence>
<accession>A0ABT5S3R0</accession>
<dbReference type="RefSeq" id="WP_274113557.1">
    <property type="nucleotide sequence ID" value="NZ_JAPCKI010000017.1"/>
</dbReference>
<gene>
    <name evidence="6" type="ORF">OIN59_21105</name>
</gene>
<feature type="transmembrane region" description="Helical" evidence="5">
    <location>
        <begin position="66"/>
        <end position="87"/>
    </location>
</feature>
<dbReference type="PANTHER" id="PTHR36974">
    <property type="entry name" value="MEMBRANE PROTEIN-RELATED"/>
    <property type="match status" value="1"/>
</dbReference>
<comment type="subcellular location">
    <subcellularLocation>
        <location evidence="1">Membrane</location>
        <topology evidence="1">Multi-pass membrane protein</topology>
    </subcellularLocation>
</comment>
<evidence type="ECO:0000256" key="3">
    <source>
        <dbReference type="ARBA" id="ARBA00022989"/>
    </source>
</evidence>
<name>A0ABT5S3R0_9BURK</name>
<evidence type="ECO:0000313" key="7">
    <source>
        <dbReference type="Proteomes" id="UP001148932"/>
    </source>
</evidence>
<keyword evidence="7" id="KW-1185">Reference proteome</keyword>
<evidence type="ECO:0000256" key="1">
    <source>
        <dbReference type="ARBA" id="ARBA00004141"/>
    </source>
</evidence>
<comment type="caution">
    <text evidence="6">The sequence shown here is derived from an EMBL/GenBank/DDBJ whole genome shotgun (WGS) entry which is preliminary data.</text>
</comment>
<dbReference type="InterPro" id="IPR032808">
    <property type="entry name" value="DoxX"/>
</dbReference>
<keyword evidence="4 5" id="KW-0472">Membrane</keyword>
<organism evidence="6 7">
    <name type="scientific">Acidovorax benzenivorans</name>
    <dbReference type="NCBI Taxonomy" id="2987520"/>
    <lineage>
        <taxon>Bacteria</taxon>
        <taxon>Pseudomonadati</taxon>
        <taxon>Pseudomonadota</taxon>
        <taxon>Betaproteobacteria</taxon>
        <taxon>Burkholderiales</taxon>
        <taxon>Comamonadaceae</taxon>
        <taxon>Acidovorax</taxon>
    </lineage>
</organism>
<feature type="transmembrane region" description="Helical" evidence="5">
    <location>
        <begin position="99"/>
        <end position="123"/>
    </location>
</feature>
<evidence type="ECO:0000256" key="2">
    <source>
        <dbReference type="ARBA" id="ARBA00022692"/>
    </source>
</evidence>
<dbReference type="PANTHER" id="PTHR36974:SF1">
    <property type="entry name" value="DOXX FAMILY MEMBRANE PROTEIN"/>
    <property type="match status" value="1"/>
</dbReference>
<feature type="transmembrane region" description="Helical" evidence="5">
    <location>
        <begin position="143"/>
        <end position="162"/>
    </location>
</feature>